<dbReference type="OrthoDB" id="2639636at2759"/>
<reference evidence="2 3" key="1">
    <citation type="submission" date="2016-03" db="EMBL/GenBank/DDBJ databases">
        <title>Comparative genomics of the ectomycorrhizal sister species Rhizopogon vinicolor and Rhizopogon vesiculosus (Basidiomycota: Boletales) reveals a divergence of the mating type B locus.</title>
        <authorList>
            <person name="Mujic A.B."/>
            <person name="Kuo A."/>
            <person name="Tritt A."/>
            <person name="Lipzen A."/>
            <person name="Chen C."/>
            <person name="Johnson J."/>
            <person name="Sharma A."/>
            <person name="Barry K."/>
            <person name="Grigoriev I.V."/>
            <person name="Spatafora J.W."/>
        </authorList>
    </citation>
    <scope>NUCLEOTIDE SEQUENCE [LARGE SCALE GENOMIC DNA]</scope>
    <source>
        <strain evidence="2 3">AM-OR11-056</strain>
    </source>
</reference>
<gene>
    <name evidence="2" type="ORF">AZE42_08786</name>
</gene>
<keyword evidence="3" id="KW-1185">Reference proteome</keyword>
<evidence type="ECO:0000313" key="2">
    <source>
        <dbReference type="EMBL" id="OJA12493.1"/>
    </source>
</evidence>
<accession>A0A1J8PUD8</accession>
<evidence type="ECO:0000256" key="1">
    <source>
        <dbReference type="SAM" id="Phobius"/>
    </source>
</evidence>
<keyword evidence="1" id="KW-1133">Transmembrane helix</keyword>
<organism evidence="2 3">
    <name type="scientific">Rhizopogon vesiculosus</name>
    <dbReference type="NCBI Taxonomy" id="180088"/>
    <lineage>
        <taxon>Eukaryota</taxon>
        <taxon>Fungi</taxon>
        <taxon>Dikarya</taxon>
        <taxon>Basidiomycota</taxon>
        <taxon>Agaricomycotina</taxon>
        <taxon>Agaricomycetes</taxon>
        <taxon>Agaricomycetidae</taxon>
        <taxon>Boletales</taxon>
        <taxon>Suillineae</taxon>
        <taxon>Rhizopogonaceae</taxon>
        <taxon>Rhizopogon</taxon>
    </lineage>
</organism>
<dbReference type="Proteomes" id="UP000183567">
    <property type="component" value="Unassembled WGS sequence"/>
</dbReference>
<keyword evidence="1" id="KW-0472">Membrane</keyword>
<comment type="caution">
    <text evidence="2">The sequence shown here is derived from an EMBL/GenBank/DDBJ whole genome shotgun (WGS) entry which is preliminary data.</text>
</comment>
<dbReference type="EMBL" id="LVVM01004640">
    <property type="protein sequence ID" value="OJA12493.1"/>
    <property type="molecule type" value="Genomic_DNA"/>
</dbReference>
<keyword evidence="1" id="KW-0812">Transmembrane</keyword>
<evidence type="ECO:0000313" key="3">
    <source>
        <dbReference type="Proteomes" id="UP000183567"/>
    </source>
</evidence>
<dbReference type="AlphaFoldDB" id="A0A1J8PUD8"/>
<feature type="transmembrane region" description="Helical" evidence="1">
    <location>
        <begin position="6"/>
        <end position="26"/>
    </location>
</feature>
<sequence>MPNTFIFLGIDFLLGKLYINSYFALLNARYYLQPNSDIIDSLKPHIPHNAHNLELPVHATQADNMQVSQKSLFEHEVVHPTRSVQAITVSSCIAVAKRRTK</sequence>
<name>A0A1J8PUD8_9AGAM</name>
<proteinExistence type="predicted"/>
<dbReference type="STRING" id="180088.A0A1J8PUD8"/>
<protein>
    <submittedName>
        <fullName evidence="2">Uncharacterized protein</fullName>
    </submittedName>
</protein>